<feature type="compositionally biased region" description="Polar residues" evidence="1">
    <location>
        <begin position="1"/>
        <end position="12"/>
    </location>
</feature>
<dbReference type="EMBL" id="WJNH01000002">
    <property type="protein sequence ID" value="MRG85395.1"/>
    <property type="molecule type" value="Genomic_DNA"/>
</dbReference>
<dbReference type="InterPro" id="IPR013367">
    <property type="entry name" value="Flagellar_put"/>
</dbReference>
<keyword evidence="2" id="KW-0966">Cell projection</keyword>
<organism evidence="2 3">
    <name type="scientific">Salinibacillus xinjiangensis</name>
    <dbReference type="NCBI Taxonomy" id="1229268"/>
    <lineage>
        <taxon>Bacteria</taxon>
        <taxon>Bacillati</taxon>
        <taxon>Bacillota</taxon>
        <taxon>Bacilli</taxon>
        <taxon>Bacillales</taxon>
        <taxon>Bacillaceae</taxon>
        <taxon>Salinibacillus</taxon>
    </lineage>
</organism>
<dbReference type="Pfam" id="PF12611">
    <property type="entry name" value="Flagellar_put"/>
    <property type="match status" value="1"/>
</dbReference>
<protein>
    <submittedName>
        <fullName evidence="2">Flagellar protein</fullName>
    </submittedName>
</protein>
<evidence type="ECO:0000313" key="3">
    <source>
        <dbReference type="Proteomes" id="UP000480185"/>
    </source>
</evidence>
<evidence type="ECO:0000256" key="1">
    <source>
        <dbReference type="SAM" id="MobiDB-lite"/>
    </source>
</evidence>
<dbReference type="NCBIfam" id="TIGR02530">
    <property type="entry name" value="flg_new"/>
    <property type="match status" value="1"/>
</dbReference>
<keyword evidence="2" id="KW-0969">Cilium</keyword>
<keyword evidence="3" id="KW-1185">Reference proteome</keyword>
<dbReference type="AlphaFoldDB" id="A0A6G1X3B5"/>
<proteinExistence type="predicted"/>
<name>A0A6G1X3B5_9BACI</name>
<sequence length="126" mass="14412">MDHRIQQLQNHPLHQHRSKQNQLPKSNQQTSFQSYLKEATHNFKVSKHAEKRLAERNINISDTQWSKIQHQMESAKSKGVTDSLVILNDAALVVSTKNNTVITAMDRTEATDHVFTNINGTILLNE</sequence>
<evidence type="ECO:0000313" key="2">
    <source>
        <dbReference type="EMBL" id="MRG85395.1"/>
    </source>
</evidence>
<dbReference type="Proteomes" id="UP000480185">
    <property type="component" value="Unassembled WGS sequence"/>
</dbReference>
<dbReference type="RefSeq" id="WP_153727351.1">
    <property type="nucleotide sequence ID" value="NZ_WJNH01000002.1"/>
</dbReference>
<comment type="caution">
    <text evidence="2">The sequence shown here is derived from an EMBL/GenBank/DDBJ whole genome shotgun (WGS) entry which is preliminary data.</text>
</comment>
<dbReference type="OrthoDB" id="165650at2"/>
<accession>A0A6G1X3B5</accession>
<keyword evidence="2" id="KW-0282">Flagellum</keyword>
<reference evidence="2 3" key="1">
    <citation type="submission" date="2019-11" db="EMBL/GenBank/DDBJ databases">
        <authorList>
            <person name="Li J."/>
        </authorList>
    </citation>
    <scope>NUCLEOTIDE SEQUENCE [LARGE SCALE GENOMIC DNA]</scope>
    <source>
        <strain evidence="2 3">J4</strain>
    </source>
</reference>
<gene>
    <name evidence="2" type="ORF">GH754_03520</name>
</gene>
<feature type="compositionally biased region" description="Polar residues" evidence="1">
    <location>
        <begin position="20"/>
        <end position="34"/>
    </location>
</feature>
<feature type="region of interest" description="Disordered" evidence="1">
    <location>
        <begin position="1"/>
        <end position="35"/>
    </location>
</feature>